<dbReference type="GO" id="GO:0005829">
    <property type="term" value="C:cytosol"/>
    <property type="evidence" value="ECO:0007669"/>
    <property type="project" value="UniProtKB-SubCell"/>
</dbReference>
<dbReference type="GO" id="GO:0009927">
    <property type="term" value="F:histidine phosphotransfer kinase activity"/>
    <property type="evidence" value="ECO:0007669"/>
    <property type="project" value="UniProtKB-UniRule"/>
</dbReference>
<dbReference type="AlphaFoldDB" id="R7WFN2"/>
<dbReference type="InterPro" id="IPR045871">
    <property type="entry name" value="AHP1-5/YPD1"/>
</dbReference>
<dbReference type="EnsemblPlants" id="EMT19159">
    <property type="protein sequence ID" value="EMT19159"/>
    <property type="gene ID" value="F775_00315"/>
</dbReference>
<dbReference type="PANTHER" id="PTHR28242">
    <property type="entry name" value="PHOSPHORELAY INTERMEDIATE PROTEIN YPD1"/>
    <property type="match status" value="1"/>
</dbReference>
<dbReference type="PANTHER" id="PTHR28242:SF35">
    <property type="entry name" value="HISTIDINE-CONTAINING PHOSPHOTRANSFER PROTEIN"/>
    <property type="match status" value="1"/>
</dbReference>
<protein>
    <recommendedName>
        <fullName evidence="7">Histidine-containing phosphotransfer protein</fullName>
    </recommendedName>
</protein>
<dbReference type="InterPro" id="IPR036641">
    <property type="entry name" value="HPT_dom_sf"/>
</dbReference>
<dbReference type="GO" id="GO:0000160">
    <property type="term" value="P:phosphorelay signal transduction system"/>
    <property type="evidence" value="ECO:0007669"/>
    <property type="project" value="UniProtKB-UniRule"/>
</dbReference>
<evidence type="ECO:0000259" key="8">
    <source>
        <dbReference type="Pfam" id="PF01627"/>
    </source>
</evidence>
<dbReference type="InterPro" id="IPR008207">
    <property type="entry name" value="Sig_transdc_His_kin_Hpt_dom"/>
</dbReference>
<evidence type="ECO:0000256" key="6">
    <source>
        <dbReference type="ARBA" id="ARBA00057097"/>
    </source>
</evidence>
<dbReference type="GO" id="GO:0005634">
    <property type="term" value="C:nucleus"/>
    <property type="evidence" value="ECO:0007669"/>
    <property type="project" value="UniProtKB-SubCell"/>
</dbReference>
<organism evidence="9">
    <name type="scientific">Aegilops tauschii</name>
    <name type="common">Tausch's goatgrass</name>
    <name type="synonym">Aegilops squarrosa</name>
    <dbReference type="NCBI Taxonomy" id="37682"/>
    <lineage>
        <taxon>Eukaryota</taxon>
        <taxon>Viridiplantae</taxon>
        <taxon>Streptophyta</taxon>
        <taxon>Embryophyta</taxon>
        <taxon>Tracheophyta</taxon>
        <taxon>Spermatophyta</taxon>
        <taxon>Magnoliopsida</taxon>
        <taxon>Liliopsida</taxon>
        <taxon>Poales</taxon>
        <taxon>Poaceae</taxon>
        <taxon>BOP clade</taxon>
        <taxon>Pooideae</taxon>
        <taxon>Triticodae</taxon>
        <taxon>Triticeae</taxon>
        <taxon>Triticinae</taxon>
        <taxon>Aegilops</taxon>
    </lineage>
</organism>
<evidence type="ECO:0000256" key="5">
    <source>
        <dbReference type="ARBA" id="ARBA00023242"/>
    </source>
</evidence>
<dbReference type="Pfam" id="PF01627">
    <property type="entry name" value="Hpt"/>
    <property type="match status" value="1"/>
</dbReference>
<accession>R7WFN2</accession>
<keyword evidence="2" id="KW-0716">Sensory transduction</keyword>
<dbReference type="Gene3D" id="1.20.120.160">
    <property type="entry name" value="HPT domain"/>
    <property type="match status" value="1"/>
</dbReference>
<feature type="domain" description="HPt" evidence="8">
    <location>
        <begin position="46"/>
        <end position="133"/>
    </location>
</feature>
<sequence length="187" mass="20501">MEAITELRAQLHAHLSSMYATGAVDAYFQQLQELDEGSAGTGYVAEVLNIFLNDGDRILRDIDGLLNKPLHEVEFSKVDALVQQLKGSSSTVGAKKVNLACMDFQKFYVAKNKKGCLMALALLKGDFCDVRSKLQTLMQLEQQIASLRREKICWGGALKGDAGHHLAGKPKVHLGGIGWIFLEVAIQ</sequence>
<evidence type="ECO:0000256" key="3">
    <source>
        <dbReference type="ARBA" id="ARBA00022864"/>
    </source>
</evidence>
<dbReference type="GO" id="GO:0009736">
    <property type="term" value="P:cytokinin-activated signaling pathway"/>
    <property type="evidence" value="ECO:0007669"/>
    <property type="project" value="UniProtKB-KW"/>
</dbReference>
<keyword evidence="3 7" id="KW-0932">Cytokinin signaling pathway</keyword>
<comment type="function">
    <text evidence="6">Functions as a two-component phosphorelay mediators between cytokinin sensor histidine kinases and response regulators (B-type ARRs). Plays an important role in propagating cytokinin signal transduction through the multistep His-to-Asp phosphorelay. Functions as a positive regulator of the cytokinin signaling pathway. May play a regulatory role in salt and drought tolerance during plant development.</text>
</comment>
<evidence type="ECO:0000256" key="4">
    <source>
        <dbReference type="ARBA" id="ARBA00023012"/>
    </source>
</evidence>
<name>R7WFN2_AEGTA</name>
<proteinExistence type="predicted"/>
<evidence type="ECO:0000256" key="2">
    <source>
        <dbReference type="ARBA" id="ARBA00022606"/>
    </source>
</evidence>
<keyword evidence="5" id="KW-0539">Nucleus</keyword>
<evidence type="ECO:0000313" key="9">
    <source>
        <dbReference type="EnsemblPlants" id="EMT19159"/>
    </source>
</evidence>
<keyword evidence="1" id="KW-0963">Cytoplasm</keyword>
<dbReference type="FunFam" id="1.20.120.160:FF:000001">
    <property type="entry name" value="Histidine-containing phosphotransfer protein 1"/>
    <property type="match status" value="1"/>
</dbReference>
<evidence type="ECO:0000256" key="1">
    <source>
        <dbReference type="ARBA" id="ARBA00022490"/>
    </source>
</evidence>
<evidence type="ECO:0000256" key="7">
    <source>
        <dbReference type="RuleBase" id="RU369004"/>
    </source>
</evidence>
<keyword evidence="4 7" id="KW-0902">Two-component regulatory system</keyword>
<reference evidence="9" key="1">
    <citation type="submission" date="2015-06" db="UniProtKB">
        <authorList>
            <consortium name="EnsemblPlants"/>
        </authorList>
    </citation>
    <scope>IDENTIFICATION</scope>
</reference>
<comment type="subcellular location">
    <subcellularLocation>
        <location evidence="7">Cytoplasm</location>
        <location evidence="7">Cytosol</location>
    </subcellularLocation>
    <subcellularLocation>
        <location evidence="7">Nucleus</location>
    </subcellularLocation>
</comment>
<dbReference type="GO" id="GO:0043424">
    <property type="term" value="F:protein histidine kinase binding"/>
    <property type="evidence" value="ECO:0007669"/>
    <property type="project" value="UniProtKB-UniRule"/>
</dbReference>
<dbReference type="SUPFAM" id="SSF47226">
    <property type="entry name" value="Histidine-containing phosphotransfer domain, HPT domain"/>
    <property type="match status" value="1"/>
</dbReference>
<comment type="domain">
    <text evidence="7">Histidine-containing phosphotransfer domain (HPt) contains an active histidine that mediates the phosphotransfer.</text>
</comment>
<dbReference type="GO" id="GO:0080038">
    <property type="term" value="P:positive regulation of cytokinin-activated signaling pathway"/>
    <property type="evidence" value="ECO:0007669"/>
    <property type="project" value="UniProtKB-ARBA"/>
</dbReference>